<keyword evidence="2" id="KW-1185">Reference proteome</keyword>
<dbReference type="Proteomes" id="UP000762253">
    <property type="component" value="Unassembled WGS sequence"/>
</dbReference>
<gene>
    <name evidence="1" type="ORF">DP115_16315</name>
</gene>
<evidence type="ECO:0000313" key="2">
    <source>
        <dbReference type="Proteomes" id="UP000762253"/>
    </source>
</evidence>
<dbReference type="EMBL" id="QMEC01000060">
    <property type="protein sequence ID" value="NMF64249.1"/>
    <property type="molecule type" value="Genomic_DNA"/>
</dbReference>
<comment type="caution">
    <text evidence="1">The sequence shown here is derived from an EMBL/GenBank/DDBJ whole genome shotgun (WGS) entry which is preliminary data.</text>
</comment>
<organism evidence="1 2">
    <name type="scientific">Brasilonema octagenarum UFV-OR1</name>
    <dbReference type="NCBI Taxonomy" id="417115"/>
    <lineage>
        <taxon>Bacteria</taxon>
        <taxon>Bacillati</taxon>
        <taxon>Cyanobacteriota</taxon>
        <taxon>Cyanophyceae</taxon>
        <taxon>Nostocales</taxon>
        <taxon>Scytonemataceae</taxon>
        <taxon>Brasilonema</taxon>
        <taxon>Octagenarum group</taxon>
    </lineage>
</organism>
<name>A0ABX1M6S6_9CYAN</name>
<accession>A0ABX1M6S6</accession>
<protein>
    <submittedName>
        <fullName evidence="1">Uncharacterized protein</fullName>
    </submittedName>
</protein>
<evidence type="ECO:0000313" key="1">
    <source>
        <dbReference type="EMBL" id="NMF64249.1"/>
    </source>
</evidence>
<reference evidence="1 2" key="1">
    <citation type="submission" date="2018-06" db="EMBL/GenBank/DDBJ databases">
        <title>Comparative genomics of Brasilonema spp. strains.</title>
        <authorList>
            <person name="Alvarenga D.O."/>
            <person name="Fiore M.F."/>
            <person name="Varani A.M."/>
        </authorList>
    </citation>
    <scope>NUCLEOTIDE SEQUENCE [LARGE SCALE GENOMIC DNA]</scope>
    <source>
        <strain evidence="1 2">UFV-OR1</strain>
    </source>
</reference>
<sequence length="69" mass="7865">MKSFVLPFDAPVLATKQQYLFSKPYGGGETGLAQLWYCLELRVTSASAERFDRIPVSHEPKKLLFVFLQ</sequence>
<proteinExistence type="predicted"/>